<keyword evidence="8 14" id="KW-0012">Acyltransferase</keyword>
<proteinExistence type="inferred from homology"/>
<evidence type="ECO:0000256" key="2">
    <source>
        <dbReference type="ARBA" id="ARBA00000625"/>
    </source>
</evidence>
<dbReference type="EC" id="2.3.1.282" evidence="5"/>
<dbReference type="EMBL" id="UHID01000005">
    <property type="protein sequence ID" value="SUP34174.1"/>
    <property type="molecule type" value="Genomic_DNA"/>
</dbReference>
<feature type="domain" description="Phthiocerol/phthiodiolone dimycocerosyl transferase C-terminal" evidence="13">
    <location>
        <begin position="210"/>
        <end position="398"/>
    </location>
</feature>
<dbReference type="Gene3D" id="3.30.559.30">
    <property type="entry name" value="Nonribosomal peptide synthetase, condensation domain"/>
    <property type="match status" value="1"/>
</dbReference>
<keyword evidence="7 14" id="KW-0808">Transferase</keyword>
<dbReference type="GO" id="GO:0016746">
    <property type="term" value="F:acyltransferase activity"/>
    <property type="evidence" value="ECO:0007669"/>
    <property type="project" value="UniProtKB-KW"/>
</dbReference>
<evidence type="ECO:0000256" key="10">
    <source>
        <dbReference type="ARBA" id="ARBA00032317"/>
    </source>
</evidence>
<comment type="catalytic activity">
    <reaction evidence="1">
        <text>2 a mycocerosyl-[mycocerosic acid synthase] + a phthiocerol = a dimycocerosyl phthiocerol + 2 holo-[mycocerosic acid synthase].</text>
        <dbReference type="EC" id="2.3.1.282"/>
    </reaction>
</comment>
<dbReference type="Proteomes" id="UP000254150">
    <property type="component" value="Unassembled WGS sequence"/>
</dbReference>
<dbReference type="InterPro" id="IPR023213">
    <property type="entry name" value="CAT-like_dom_sf"/>
</dbReference>
<evidence type="ECO:0000259" key="13">
    <source>
        <dbReference type="Pfam" id="PF16911"/>
    </source>
</evidence>
<reference evidence="14 15" key="1">
    <citation type="submission" date="2018-06" db="EMBL/GenBank/DDBJ databases">
        <authorList>
            <consortium name="Pathogen Informatics"/>
            <person name="Doyle S."/>
        </authorList>
    </citation>
    <scope>NUCLEOTIDE SEQUENCE [LARGE SCALE GENOMIC DNA]</scope>
    <source>
        <strain evidence="14 15">NCTC7807</strain>
    </source>
</reference>
<dbReference type="Gene3D" id="3.30.559.10">
    <property type="entry name" value="Chloramphenicol acetyltransferase-like domain"/>
    <property type="match status" value="1"/>
</dbReference>
<evidence type="ECO:0000256" key="8">
    <source>
        <dbReference type="ARBA" id="ARBA00023315"/>
    </source>
</evidence>
<comment type="catalytic activity">
    <reaction evidence="3">
        <text>2 a mycocerosyl-[mycocerosic acid synthase] + a phthiodiolone = a dimycocerosyl phthiodiolone + 2 holo-[mycocerosic acid synthase].</text>
        <dbReference type="EC" id="2.3.1.282"/>
    </reaction>
</comment>
<dbReference type="InterPro" id="IPR052058">
    <property type="entry name" value="Alcohol_O-acetyltransferase"/>
</dbReference>
<evidence type="ECO:0000256" key="5">
    <source>
        <dbReference type="ARBA" id="ARBA00012866"/>
    </source>
</evidence>
<dbReference type="AlphaFoldDB" id="A0A380N835"/>
<evidence type="ECO:0000313" key="14">
    <source>
        <dbReference type="EMBL" id="SUP34174.1"/>
    </source>
</evidence>
<protein>
    <recommendedName>
        <fullName evidence="6">Phthiocerol/phthiodiolone dimycocerosyl transferase</fullName>
        <ecNumber evidence="5">2.3.1.282</ecNumber>
    </recommendedName>
    <alternativeName>
        <fullName evidence="11">Acyltransferase PapA5</fullName>
    </alternativeName>
    <alternativeName>
        <fullName evidence="9">Phthiocerol/phthiodiolone O-acyltransferase</fullName>
    </alternativeName>
    <alternativeName>
        <fullName evidence="10">Polyketide synthase-associated protein A5</fullName>
    </alternativeName>
</protein>
<accession>A0A380N835</accession>
<evidence type="ECO:0000256" key="4">
    <source>
        <dbReference type="ARBA" id="ARBA00006558"/>
    </source>
</evidence>
<dbReference type="RefSeq" id="WP_115068274.1">
    <property type="nucleotide sequence ID" value="NZ_UHID01000005.1"/>
</dbReference>
<gene>
    <name evidence="14" type="primary">papA5</name>
    <name evidence="14" type="ORF">NCTC7807_01698</name>
</gene>
<dbReference type="SUPFAM" id="SSF52777">
    <property type="entry name" value="CoA-dependent acyltransferases"/>
    <property type="match status" value="2"/>
</dbReference>
<dbReference type="InterPro" id="IPR031641">
    <property type="entry name" value="PapA_C"/>
</dbReference>
<dbReference type="PANTHER" id="PTHR28037:SF1">
    <property type="entry name" value="ALCOHOL O-ACETYLTRANSFERASE 1-RELATED"/>
    <property type="match status" value="1"/>
</dbReference>
<evidence type="ECO:0000256" key="9">
    <source>
        <dbReference type="ARBA" id="ARBA00030465"/>
    </source>
</evidence>
<feature type="region of interest" description="Disordered" evidence="12">
    <location>
        <begin position="144"/>
        <end position="166"/>
    </location>
</feature>
<evidence type="ECO:0000256" key="7">
    <source>
        <dbReference type="ARBA" id="ARBA00022679"/>
    </source>
</evidence>
<dbReference type="PANTHER" id="PTHR28037">
    <property type="entry name" value="ALCOHOL O-ACETYLTRANSFERASE 1-RELATED"/>
    <property type="match status" value="1"/>
</dbReference>
<evidence type="ECO:0000256" key="11">
    <source>
        <dbReference type="ARBA" id="ARBA00033407"/>
    </source>
</evidence>
<sequence length="436" mass="47044">MRRALCPVENLYVGQRSRAFLSCVLRGDVDAPTLARAFDALTAEHPTLRSRIVPVAAGHALELLPEDERPRLILRDGGEESYGEELNVPLPVGGPLSRASLVTTGPRTRLLTMTIDHTVTDGHSAITLLNALWDRYRDLVGTGSAQTPAAPVTEESWPRPVSELLPPADAEDTEKYLRRRIEETSAHPVELLAYDTPRDEPADAAAAARHRVEVRRLVLGAEETTRLRAAARDAGVTVHGLVAAALMTAVRARLDGTGPRILGCMSPVDLRSRLSPPLAPSVMVASVTSHLQSVPVAEDADPLALARELGTRLRASVERGDHFHEMRIMPRVPAHPALQTGSVIVTNMGATAGPRFPEGVEGTDVRLVPARETYFPRAGRSPVMACVVSFDHRLAVELPHHTACFSPAFMRAFRDDVRSALLAFTQDAAPAPASTG</sequence>
<evidence type="ECO:0000256" key="6">
    <source>
        <dbReference type="ARBA" id="ARBA00013449"/>
    </source>
</evidence>
<comment type="catalytic activity">
    <reaction evidence="2">
        <text>2 a mycocerosyl-[mycocerosic acid synthase] + a phenolphthiocerol = a dimycocerosyl phenolphthiocerol + 2 holo-[mycocerosic acid synthase].</text>
        <dbReference type="EC" id="2.3.1.282"/>
    </reaction>
</comment>
<evidence type="ECO:0000256" key="3">
    <source>
        <dbReference type="ARBA" id="ARBA00001907"/>
    </source>
</evidence>
<evidence type="ECO:0000256" key="12">
    <source>
        <dbReference type="SAM" id="MobiDB-lite"/>
    </source>
</evidence>
<comment type="similarity">
    <text evidence="4">Belongs to the acyltransferase PapA5 family.</text>
</comment>
<name>A0A380N835_STRGR</name>
<evidence type="ECO:0000313" key="15">
    <source>
        <dbReference type="Proteomes" id="UP000254150"/>
    </source>
</evidence>
<dbReference type="Pfam" id="PF16911">
    <property type="entry name" value="PapA_C"/>
    <property type="match status" value="1"/>
</dbReference>
<evidence type="ECO:0000256" key="1">
    <source>
        <dbReference type="ARBA" id="ARBA00000026"/>
    </source>
</evidence>
<organism evidence="14 15">
    <name type="scientific">Streptomyces griseus</name>
    <dbReference type="NCBI Taxonomy" id="1911"/>
    <lineage>
        <taxon>Bacteria</taxon>
        <taxon>Bacillati</taxon>
        <taxon>Actinomycetota</taxon>
        <taxon>Actinomycetes</taxon>
        <taxon>Kitasatosporales</taxon>
        <taxon>Streptomycetaceae</taxon>
        <taxon>Streptomyces</taxon>
    </lineage>
</organism>